<dbReference type="EMBL" id="GBEZ01014984">
    <property type="protein sequence ID" value="JAC71136.1"/>
    <property type="molecule type" value="Transcribed_RNA"/>
</dbReference>
<gene>
    <name evidence="1" type="ORF">TSPGSL018_2581</name>
</gene>
<feature type="non-terminal residue" evidence="1">
    <location>
        <position position="86"/>
    </location>
</feature>
<accession>A0A061RKW0</accession>
<name>A0A061RKW0_9CHLO</name>
<feature type="non-terminal residue" evidence="1">
    <location>
        <position position="1"/>
    </location>
</feature>
<organism evidence="1">
    <name type="scientific">Tetraselmis sp. GSL018</name>
    <dbReference type="NCBI Taxonomy" id="582737"/>
    <lineage>
        <taxon>Eukaryota</taxon>
        <taxon>Viridiplantae</taxon>
        <taxon>Chlorophyta</taxon>
        <taxon>core chlorophytes</taxon>
        <taxon>Chlorodendrophyceae</taxon>
        <taxon>Chlorodendrales</taxon>
        <taxon>Chlorodendraceae</taxon>
        <taxon>Tetraselmis</taxon>
    </lineage>
</organism>
<proteinExistence type="predicted"/>
<evidence type="ECO:0000313" key="1">
    <source>
        <dbReference type="EMBL" id="JAC71136.1"/>
    </source>
</evidence>
<protein>
    <submittedName>
        <fullName evidence="1">Uncharacterized protein</fullName>
    </submittedName>
</protein>
<sequence length="86" mass="10163">AVFLKKERCPVSGFFFPSPEQALAWLIQPCPTQPDTRDTPQIKEFPQRTQFLTSPSRKRQLDRKSELWRMLPFPAGERTRVLRGRY</sequence>
<dbReference type="AlphaFoldDB" id="A0A061RKW0"/>
<reference evidence="1" key="1">
    <citation type="submission" date="2014-05" db="EMBL/GenBank/DDBJ databases">
        <title>The transcriptome of the halophilic microalga Tetraselmis sp. GSL018 isolated from the Great Salt Lake, Utah.</title>
        <authorList>
            <person name="Jinkerson R.E."/>
            <person name="D'Adamo S."/>
            <person name="Posewitz M.C."/>
        </authorList>
    </citation>
    <scope>NUCLEOTIDE SEQUENCE</scope>
    <source>
        <strain evidence="1">GSL018</strain>
    </source>
</reference>